<gene>
    <name evidence="5" type="ORF">F3Y22_tig00111584pilonHSYRG00190</name>
</gene>
<evidence type="ECO:0000313" key="5">
    <source>
        <dbReference type="EMBL" id="KAE8676566.1"/>
    </source>
</evidence>
<dbReference type="Pfam" id="PF14432">
    <property type="entry name" value="DYW_deaminase"/>
    <property type="match status" value="1"/>
</dbReference>
<comment type="similarity">
    <text evidence="1">Belongs to the PPR family. PCMP-H subfamily.</text>
</comment>
<dbReference type="EMBL" id="VEPZ02001376">
    <property type="protein sequence ID" value="KAE8676566.1"/>
    <property type="molecule type" value="Genomic_DNA"/>
</dbReference>
<evidence type="ECO:0000256" key="2">
    <source>
        <dbReference type="ARBA" id="ARBA00022737"/>
    </source>
</evidence>
<dbReference type="GO" id="GO:0003723">
    <property type="term" value="F:RNA binding"/>
    <property type="evidence" value="ECO:0007669"/>
    <property type="project" value="InterPro"/>
</dbReference>
<dbReference type="NCBIfam" id="TIGR00756">
    <property type="entry name" value="PPR"/>
    <property type="match status" value="1"/>
</dbReference>
<dbReference type="Pfam" id="PF01535">
    <property type="entry name" value="PPR"/>
    <property type="match status" value="2"/>
</dbReference>
<sequence>MGEESYFNEVKAFVFKEKNKRTWGVHEIDLNHVVNEVEKTTAVCNGECDKVNSLSFSSSSSSSSNLAFTTMSINLVVYFPQGHLEQVASVSPLKMSTFDLPPQIFCKVVNVQLLIPNRDSVSWSAIITGYNQMGSFESAIKVLDKMIKERVTPTQYTVTSVFASCAAIGALDIGRKHGRVDFAREQFERMSEREIVTWNSMIAGYDQHGYDLDALCTFGNMLKDSLLHPAKFTYINALSACANLEMLKLGKQIHARIVSTDFDTYGPVGNALISMYAKSSGVQFARKIVDQSGVSRLDVIAFTSLLDGYVKLGDLKPARHIFDSLRYRDVVELFRLMVREGPKPNNFTLAAMLSVSSSLTSLNQGKQIHASAIRTRQASSVSVNNALMTIHYALMVDLGRAGLVQEAYDFIEKISIVPDVITWGSLLSSSLANLYSVCGKWEDAAKIRKLMKDGGVKKEQGISWVQIKNKVHVFGAEDGLHPQKDEIYKMMTKIWEDIKKMGFVPDTESVLHDLEEEVKEKMLRHHSEKLAIAFALISTPENTTLRIMKDLRVCNDCHSSN</sequence>
<evidence type="ECO:0000313" key="6">
    <source>
        <dbReference type="Proteomes" id="UP000436088"/>
    </source>
</evidence>
<dbReference type="InterPro" id="IPR011990">
    <property type="entry name" value="TPR-like_helical_dom_sf"/>
</dbReference>
<dbReference type="InterPro" id="IPR046960">
    <property type="entry name" value="PPR_At4g14850-like_plant"/>
</dbReference>
<evidence type="ECO:0000256" key="1">
    <source>
        <dbReference type="ARBA" id="ARBA00006643"/>
    </source>
</evidence>
<dbReference type="AlphaFoldDB" id="A0A6A2YD87"/>
<accession>A0A6A2YD87</accession>
<feature type="repeat" description="PPR" evidence="3">
    <location>
        <begin position="119"/>
        <end position="153"/>
    </location>
</feature>
<comment type="caution">
    <text evidence="5">The sequence shown here is derived from an EMBL/GenBank/DDBJ whole genome shotgun (WGS) entry which is preliminary data.</text>
</comment>
<evidence type="ECO:0000259" key="4">
    <source>
        <dbReference type="Pfam" id="PF14432"/>
    </source>
</evidence>
<dbReference type="PANTHER" id="PTHR47926">
    <property type="entry name" value="PENTATRICOPEPTIDE REPEAT-CONTAINING PROTEIN"/>
    <property type="match status" value="1"/>
</dbReference>
<keyword evidence="2" id="KW-0677">Repeat</keyword>
<feature type="repeat" description="PPR" evidence="3">
    <location>
        <begin position="298"/>
        <end position="332"/>
    </location>
</feature>
<dbReference type="InterPro" id="IPR046848">
    <property type="entry name" value="E_motif"/>
</dbReference>
<feature type="domain" description="DYW" evidence="4">
    <location>
        <begin position="502"/>
        <end position="559"/>
    </location>
</feature>
<evidence type="ECO:0000256" key="3">
    <source>
        <dbReference type="PROSITE-ProRule" id="PRU00708"/>
    </source>
</evidence>
<dbReference type="PROSITE" id="PS51375">
    <property type="entry name" value="PPR"/>
    <property type="match status" value="2"/>
</dbReference>
<dbReference type="InterPro" id="IPR032867">
    <property type="entry name" value="DYW_dom"/>
</dbReference>
<keyword evidence="6" id="KW-1185">Reference proteome</keyword>
<organism evidence="5 6">
    <name type="scientific">Hibiscus syriacus</name>
    <name type="common">Rose of Sharon</name>
    <dbReference type="NCBI Taxonomy" id="106335"/>
    <lineage>
        <taxon>Eukaryota</taxon>
        <taxon>Viridiplantae</taxon>
        <taxon>Streptophyta</taxon>
        <taxon>Embryophyta</taxon>
        <taxon>Tracheophyta</taxon>
        <taxon>Spermatophyta</taxon>
        <taxon>Magnoliopsida</taxon>
        <taxon>eudicotyledons</taxon>
        <taxon>Gunneridae</taxon>
        <taxon>Pentapetalae</taxon>
        <taxon>rosids</taxon>
        <taxon>malvids</taxon>
        <taxon>Malvales</taxon>
        <taxon>Malvaceae</taxon>
        <taxon>Malvoideae</taxon>
        <taxon>Hibiscus</taxon>
    </lineage>
</organism>
<reference evidence="5" key="1">
    <citation type="submission" date="2019-09" db="EMBL/GenBank/DDBJ databases">
        <title>Draft genome information of white flower Hibiscus syriacus.</title>
        <authorList>
            <person name="Kim Y.-M."/>
        </authorList>
    </citation>
    <scope>NUCLEOTIDE SEQUENCE [LARGE SCALE GENOMIC DNA]</scope>
    <source>
        <strain evidence="5">YM2019G1</strain>
    </source>
</reference>
<dbReference type="InterPro" id="IPR002885">
    <property type="entry name" value="PPR_rpt"/>
</dbReference>
<dbReference type="Gene3D" id="1.25.40.10">
    <property type="entry name" value="Tetratricopeptide repeat domain"/>
    <property type="match status" value="3"/>
</dbReference>
<dbReference type="Pfam" id="PF13041">
    <property type="entry name" value="PPR_2"/>
    <property type="match status" value="1"/>
</dbReference>
<dbReference type="GO" id="GO:0008270">
    <property type="term" value="F:zinc ion binding"/>
    <property type="evidence" value="ECO:0007669"/>
    <property type="project" value="InterPro"/>
</dbReference>
<dbReference type="Pfam" id="PF20431">
    <property type="entry name" value="E_motif"/>
    <property type="match status" value="1"/>
</dbReference>
<protein>
    <submittedName>
        <fullName evidence="5">Gamma-glutamyl transpeptidase 1 isoform 1</fullName>
    </submittedName>
</protein>
<name>A0A6A2YD87_HIBSY</name>
<proteinExistence type="inferred from homology"/>
<dbReference type="Proteomes" id="UP000436088">
    <property type="component" value="Unassembled WGS sequence"/>
</dbReference>
<dbReference type="GO" id="GO:0009451">
    <property type="term" value="P:RNA modification"/>
    <property type="evidence" value="ECO:0007669"/>
    <property type="project" value="InterPro"/>
</dbReference>